<comment type="similarity">
    <text evidence="8">Belongs to the radical SAM superfamily. PqqE family.</text>
</comment>
<evidence type="ECO:0000256" key="5">
    <source>
        <dbReference type="ARBA" id="ARBA00023002"/>
    </source>
</evidence>
<dbReference type="GO" id="GO:0051539">
    <property type="term" value="F:4 iron, 4 sulfur cluster binding"/>
    <property type="evidence" value="ECO:0007669"/>
    <property type="project" value="UniProtKB-KW"/>
</dbReference>
<dbReference type="GeneID" id="57093604"/>
<dbReference type="PROSITE" id="PS01305">
    <property type="entry name" value="MOAA_NIFB_PQQE"/>
    <property type="match status" value="1"/>
</dbReference>
<dbReference type="HAMAP" id="MF_00660">
    <property type="entry name" value="PqqE"/>
    <property type="match status" value="1"/>
</dbReference>
<evidence type="ECO:0000256" key="8">
    <source>
        <dbReference type="HAMAP-Rule" id="MF_00660"/>
    </source>
</evidence>
<dbReference type="EC" id="1.21.98.4" evidence="8"/>
<evidence type="ECO:0000256" key="7">
    <source>
        <dbReference type="ARBA" id="ARBA00023014"/>
    </source>
</evidence>
<dbReference type="CDD" id="cd21119">
    <property type="entry name" value="SPASM_PqqE"/>
    <property type="match status" value="1"/>
</dbReference>
<evidence type="ECO:0000259" key="9">
    <source>
        <dbReference type="PROSITE" id="PS51918"/>
    </source>
</evidence>
<feature type="domain" description="Radical SAM core" evidence="9">
    <location>
        <begin position="3"/>
        <end position="224"/>
    </location>
</feature>
<keyword evidence="7 8" id="KW-0411">Iron-sulfur</keyword>
<dbReference type="GO" id="GO:1904047">
    <property type="term" value="F:S-adenosyl-L-methionine binding"/>
    <property type="evidence" value="ECO:0007669"/>
    <property type="project" value="UniProtKB-UniRule"/>
</dbReference>
<evidence type="ECO:0000256" key="2">
    <source>
        <dbReference type="ARBA" id="ARBA00022691"/>
    </source>
</evidence>
<dbReference type="SMART" id="SM00729">
    <property type="entry name" value="Elp3"/>
    <property type="match status" value="1"/>
</dbReference>
<dbReference type="SFLD" id="SFLDG01067">
    <property type="entry name" value="SPASM/twitch_domain_containing"/>
    <property type="match status" value="1"/>
</dbReference>
<dbReference type="SFLD" id="SFLDG01386">
    <property type="entry name" value="main_SPASM_domain-containing"/>
    <property type="match status" value="1"/>
</dbReference>
<keyword evidence="6 8" id="KW-0408">Iron</keyword>
<dbReference type="GO" id="GO:0018189">
    <property type="term" value="P:pyrroloquinoline quinone biosynthetic process"/>
    <property type="evidence" value="ECO:0007669"/>
    <property type="project" value="UniProtKB-UniRule"/>
</dbReference>
<dbReference type="GO" id="GO:0009975">
    <property type="term" value="F:cyclase activity"/>
    <property type="evidence" value="ECO:0007669"/>
    <property type="project" value="UniProtKB-UniRule"/>
</dbReference>
<keyword evidence="5 8" id="KW-0560">Oxidoreductase</keyword>
<dbReference type="SFLD" id="SFLDF00280">
    <property type="entry name" value="coenzyme_PQQ_synthesis_protein"/>
    <property type="match status" value="1"/>
</dbReference>
<dbReference type="InterPro" id="IPR050377">
    <property type="entry name" value="Radical_SAM_PqqE_MftC-like"/>
</dbReference>
<dbReference type="InterPro" id="IPR013785">
    <property type="entry name" value="Aldolase_TIM"/>
</dbReference>
<evidence type="ECO:0000313" key="10">
    <source>
        <dbReference type="EMBL" id="PHJ96335.1"/>
    </source>
</evidence>
<dbReference type="PANTHER" id="PTHR11228:SF7">
    <property type="entry name" value="PQQA PEPTIDE CYCLASE"/>
    <property type="match status" value="1"/>
</dbReference>
<dbReference type="NCBIfam" id="TIGR02109">
    <property type="entry name" value="PQQ_syn_pqqE"/>
    <property type="match status" value="1"/>
</dbReference>
<keyword evidence="2 8" id="KW-0949">S-adenosyl-L-methionine</keyword>
<accession>A0A9Q6EIQ2</accession>
<feature type="binding site" evidence="8">
    <location>
        <position position="21"/>
    </location>
    <ligand>
        <name>[4Fe-4S] cluster</name>
        <dbReference type="ChEBI" id="CHEBI:49883"/>
        <note>4Fe-4S-S-AdoMet</note>
    </ligand>
</feature>
<reference evidence="10 11" key="1">
    <citation type="submission" date="2015-02" db="EMBL/GenBank/DDBJ databases">
        <title>Nostoc linckia genome annotation.</title>
        <authorList>
            <person name="Zhou Z."/>
        </authorList>
    </citation>
    <scope>NUCLEOTIDE SEQUENCE [LARGE SCALE GENOMIC DNA]</scope>
    <source>
        <strain evidence="11">z8</strain>
    </source>
</reference>
<keyword evidence="4 8" id="KW-0884">PQQ biosynthesis</keyword>
<keyword evidence="1 8" id="KW-0004">4Fe-4S</keyword>
<dbReference type="Pfam" id="PF13186">
    <property type="entry name" value="SPASM"/>
    <property type="match status" value="1"/>
</dbReference>
<dbReference type="InterPro" id="IPR058240">
    <property type="entry name" value="rSAM_sf"/>
</dbReference>
<proteinExistence type="inferred from homology"/>
<evidence type="ECO:0000256" key="3">
    <source>
        <dbReference type="ARBA" id="ARBA00022723"/>
    </source>
</evidence>
<dbReference type="InterPro" id="IPR000385">
    <property type="entry name" value="MoaA_NifB_PqqE_Fe-S-bd_CS"/>
</dbReference>
<comment type="pathway">
    <text evidence="8">Cofactor biosynthesis; pyrroloquinoline quinone biosynthesis.</text>
</comment>
<dbReference type="Pfam" id="PF04055">
    <property type="entry name" value="Radical_SAM"/>
    <property type="match status" value="1"/>
</dbReference>
<dbReference type="SUPFAM" id="SSF102114">
    <property type="entry name" value="Radical SAM enzymes"/>
    <property type="match status" value="1"/>
</dbReference>
<dbReference type="InterPro" id="IPR007197">
    <property type="entry name" value="rSAM"/>
</dbReference>
<dbReference type="InterPro" id="IPR017200">
    <property type="entry name" value="PqqE-like"/>
</dbReference>
<comment type="function">
    <text evidence="8">Catalyzes the cross-linking of a glutamate residue and a tyrosine residue in the PqqA protein as part of the biosynthesis of pyrroloquinoline quinone (PQQ).</text>
</comment>
<dbReference type="PROSITE" id="PS51918">
    <property type="entry name" value="RADICAL_SAM"/>
    <property type="match status" value="1"/>
</dbReference>
<dbReference type="PIRSF" id="PIRSF037420">
    <property type="entry name" value="PQQ_syn_pqqE"/>
    <property type="match status" value="1"/>
</dbReference>
<sequence>MTIYRPLSLIAELTYRCPLRCPYCSNPLNYGDNQYRQELSTEDWLRVIHQASNLGVLQLGLTGGEPLLRKDLELLVAAAAKAELYTTLITAATLLTPERATQLRDAGLDHVQISIQDSRAAESDYIAGSHCFEQKLEAARLVKALGFPLTLNFVLHRQNLDRIEEILELCEVLKADRVELANTQYYGWAYRNRDVLLPTREQLKRADAAVAAARKRNICPMGILYVLPDYYEDYPKACMGGWGHRAVVVAPNGDVLPCQAATSIPELEFANVRNHSLDWIWFESPAFNRFRGTEWMPEPCQSCDRRGVDFGGCRCQALLLTNNAATTDPVCHLSPHHHLITTLTKQANQENLNSSPPLVYRSMSKSQFIAADRQ</sequence>
<feature type="binding site" evidence="8">
    <location>
        <position position="24"/>
    </location>
    <ligand>
        <name>[4Fe-4S] cluster</name>
        <dbReference type="ChEBI" id="CHEBI:49883"/>
        <note>4Fe-4S-S-AdoMet</note>
    </ligand>
</feature>
<comment type="caution">
    <text evidence="10">The sequence shown here is derived from an EMBL/GenBank/DDBJ whole genome shotgun (WGS) entry which is preliminary data.</text>
</comment>
<evidence type="ECO:0000256" key="6">
    <source>
        <dbReference type="ARBA" id="ARBA00023004"/>
    </source>
</evidence>
<feature type="binding site" evidence="8">
    <location>
        <position position="17"/>
    </location>
    <ligand>
        <name>[4Fe-4S] cluster</name>
        <dbReference type="ChEBI" id="CHEBI:49883"/>
        <note>4Fe-4S-S-AdoMet</note>
    </ligand>
</feature>
<dbReference type="Gene3D" id="3.20.20.70">
    <property type="entry name" value="Aldolase class I"/>
    <property type="match status" value="1"/>
</dbReference>
<evidence type="ECO:0000256" key="1">
    <source>
        <dbReference type="ARBA" id="ARBA00022485"/>
    </source>
</evidence>
<comment type="subunit">
    <text evidence="8">Interacts with PqqD. The interaction is necessary for activity of PqqE.</text>
</comment>
<dbReference type="AlphaFoldDB" id="A0A9Q6EIQ2"/>
<dbReference type="NCBIfam" id="TIGR04085">
    <property type="entry name" value="rSAM_more_4Fe4S"/>
    <property type="match status" value="1"/>
</dbReference>
<comment type="cofactor">
    <cofactor evidence="8">
        <name>[4Fe-4S] cluster</name>
        <dbReference type="ChEBI" id="CHEBI:49883"/>
    </cofactor>
    <text evidence="8">Binds 1 [4Fe-4S] cluster. The cluster is coordinated with 3 cysteines and an exchangeable S-adenosyl-L-methionine.</text>
</comment>
<dbReference type="InterPro" id="IPR006638">
    <property type="entry name" value="Elp3/MiaA/NifB-like_rSAM"/>
</dbReference>
<name>A0A9Q6EIQ2_NOSLI</name>
<comment type="catalytic activity">
    <reaction evidence="8">
        <text>[PQQ precursor protein] + S-adenosyl-L-methionine = E-Y cross-linked-[PQQ precursor protein] + 5'-deoxyadenosine + L-methionine + H(+)</text>
        <dbReference type="Rhea" id="RHEA:56836"/>
        <dbReference type="Rhea" id="RHEA-COMP:14800"/>
        <dbReference type="Rhea" id="RHEA-COMP:14801"/>
        <dbReference type="ChEBI" id="CHEBI:15378"/>
        <dbReference type="ChEBI" id="CHEBI:17319"/>
        <dbReference type="ChEBI" id="CHEBI:57844"/>
        <dbReference type="ChEBI" id="CHEBI:59789"/>
        <dbReference type="ChEBI" id="CHEBI:141026"/>
        <dbReference type="ChEBI" id="CHEBI:141027"/>
        <dbReference type="EC" id="1.21.98.4"/>
    </reaction>
</comment>
<dbReference type="InterPro" id="IPR023885">
    <property type="entry name" value="4Fe4S-binding_SPASM_dom"/>
</dbReference>
<dbReference type="SFLD" id="SFLDS00029">
    <property type="entry name" value="Radical_SAM"/>
    <property type="match status" value="1"/>
</dbReference>
<dbReference type="RefSeq" id="WP_180267386.1">
    <property type="nucleotide sequence ID" value="NZ_LAHD01000129.1"/>
</dbReference>
<dbReference type="Proteomes" id="UP000222310">
    <property type="component" value="Unassembled WGS sequence"/>
</dbReference>
<evidence type="ECO:0000256" key="4">
    <source>
        <dbReference type="ARBA" id="ARBA00022905"/>
    </source>
</evidence>
<dbReference type="GO" id="GO:0016491">
    <property type="term" value="F:oxidoreductase activity"/>
    <property type="evidence" value="ECO:0007669"/>
    <property type="project" value="UniProtKB-KW"/>
</dbReference>
<dbReference type="GO" id="GO:0032324">
    <property type="term" value="P:molybdopterin cofactor biosynthetic process"/>
    <property type="evidence" value="ECO:0007669"/>
    <property type="project" value="UniProtKB-ARBA"/>
</dbReference>
<dbReference type="PANTHER" id="PTHR11228">
    <property type="entry name" value="RADICAL SAM DOMAIN PROTEIN"/>
    <property type="match status" value="1"/>
</dbReference>
<protein>
    <recommendedName>
        <fullName evidence="8">PqqA peptide cyclase</fullName>
        <ecNumber evidence="8">1.21.98.4</ecNumber>
    </recommendedName>
    <alternativeName>
        <fullName evidence="8">Coenzyme PQQ synthesis protein E</fullName>
    </alternativeName>
</protein>
<dbReference type="EMBL" id="LAHD01000129">
    <property type="protein sequence ID" value="PHJ96335.1"/>
    <property type="molecule type" value="Genomic_DNA"/>
</dbReference>
<dbReference type="GO" id="GO:0005506">
    <property type="term" value="F:iron ion binding"/>
    <property type="evidence" value="ECO:0007669"/>
    <property type="project" value="UniProtKB-UniRule"/>
</dbReference>
<organism evidence="10 11">
    <name type="scientific">Nostoc linckia z8</name>
    <dbReference type="NCBI Taxonomy" id="1628746"/>
    <lineage>
        <taxon>Bacteria</taxon>
        <taxon>Bacillati</taxon>
        <taxon>Cyanobacteriota</taxon>
        <taxon>Cyanophyceae</taxon>
        <taxon>Nostocales</taxon>
        <taxon>Nostocaceae</taxon>
        <taxon>Nostoc</taxon>
    </lineage>
</organism>
<dbReference type="CDD" id="cd01335">
    <property type="entry name" value="Radical_SAM"/>
    <property type="match status" value="1"/>
</dbReference>
<keyword evidence="3 8" id="KW-0479">Metal-binding</keyword>
<evidence type="ECO:0000313" key="11">
    <source>
        <dbReference type="Proteomes" id="UP000222310"/>
    </source>
</evidence>
<dbReference type="InterPro" id="IPR011843">
    <property type="entry name" value="PQQ_synth_PqqE_bac"/>
</dbReference>
<gene>
    <name evidence="8" type="primary">pqqE</name>
    <name evidence="10" type="ORF">VF08_30455</name>
</gene>